<gene>
    <name evidence="1" type="ORF">CLUMA_CG014964</name>
</gene>
<dbReference type="Proteomes" id="UP000183832">
    <property type="component" value="Unassembled WGS sequence"/>
</dbReference>
<evidence type="ECO:0000313" key="1">
    <source>
        <dbReference type="EMBL" id="CRL01748.1"/>
    </source>
</evidence>
<dbReference type="EMBL" id="CVRI01000056">
    <property type="protein sequence ID" value="CRL01748.1"/>
    <property type="molecule type" value="Genomic_DNA"/>
</dbReference>
<dbReference type="AlphaFoldDB" id="A0A1J1IQC8"/>
<proteinExistence type="predicted"/>
<keyword evidence="2" id="KW-1185">Reference proteome</keyword>
<reference evidence="1 2" key="1">
    <citation type="submission" date="2015-04" db="EMBL/GenBank/DDBJ databases">
        <authorList>
            <person name="Syromyatnikov M.Y."/>
            <person name="Popov V.N."/>
        </authorList>
    </citation>
    <scope>NUCLEOTIDE SEQUENCE [LARGE SCALE GENOMIC DNA]</scope>
</reference>
<evidence type="ECO:0000313" key="2">
    <source>
        <dbReference type="Proteomes" id="UP000183832"/>
    </source>
</evidence>
<name>A0A1J1IQC8_9DIPT</name>
<accession>A0A1J1IQC8</accession>
<protein>
    <submittedName>
        <fullName evidence="1">CLUMA_CG014964, isoform A</fullName>
    </submittedName>
</protein>
<organism evidence="1 2">
    <name type="scientific">Clunio marinus</name>
    <dbReference type="NCBI Taxonomy" id="568069"/>
    <lineage>
        <taxon>Eukaryota</taxon>
        <taxon>Metazoa</taxon>
        <taxon>Ecdysozoa</taxon>
        <taxon>Arthropoda</taxon>
        <taxon>Hexapoda</taxon>
        <taxon>Insecta</taxon>
        <taxon>Pterygota</taxon>
        <taxon>Neoptera</taxon>
        <taxon>Endopterygota</taxon>
        <taxon>Diptera</taxon>
        <taxon>Nematocera</taxon>
        <taxon>Chironomoidea</taxon>
        <taxon>Chironomidae</taxon>
        <taxon>Clunio</taxon>
    </lineage>
</organism>
<sequence>MPTAYPRRLEKYVADCVGGENIEIRERSREKILYFCVFCHKEEKQTDKQNS</sequence>